<feature type="region of interest" description="Disordered" evidence="1">
    <location>
        <begin position="86"/>
        <end position="116"/>
    </location>
</feature>
<organism evidence="2 3">
    <name type="scientific">Punica granatum</name>
    <name type="common">Pomegranate</name>
    <dbReference type="NCBI Taxonomy" id="22663"/>
    <lineage>
        <taxon>Eukaryota</taxon>
        <taxon>Viridiplantae</taxon>
        <taxon>Streptophyta</taxon>
        <taxon>Embryophyta</taxon>
        <taxon>Tracheophyta</taxon>
        <taxon>Spermatophyta</taxon>
        <taxon>Magnoliopsida</taxon>
        <taxon>eudicotyledons</taxon>
        <taxon>Gunneridae</taxon>
        <taxon>Pentapetalae</taxon>
        <taxon>rosids</taxon>
        <taxon>malvids</taxon>
        <taxon>Myrtales</taxon>
        <taxon>Lythraceae</taxon>
        <taxon>Punica</taxon>
    </lineage>
</organism>
<accession>A0A2I0KS87</accession>
<feature type="compositionally biased region" description="Polar residues" evidence="1">
    <location>
        <begin position="1"/>
        <end position="10"/>
    </location>
</feature>
<gene>
    <name evidence="2" type="ORF">CRG98_008329</name>
</gene>
<feature type="compositionally biased region" description="Pro residues" evidence="1">
    <location>
        <begin position="99"/>
        <end position="115"/>
    </location>
</feature>
<name>A0A2I0KS87_PUNGR</name>
<keyword evidence="3" id="KW-1185">Reference proteome</keyword>
<dbReference type="EMBL" id="PGOL01000385">
    <property type="protein sequence ID" value="PKI71329.1"/>
    <property type="molecule type" value="Genomic_DNA"/>
</dbReference>
<feature type="compositionally biased region" description="Polar residues" evidence="1">
    <location>
        <begin position="383"/>
        <end position="403"/>
    </location>
</feature>
<feature type="region of interest" description="Disordered" evidence="1">
    <location>
        <begin position="1"/>
        <end position="24"/>
    </location>
</feature>
<dbReference type="PANTHER" id="PTHR31286:SF180">
    <property type="entry name" value="OS10G0362600 PROTEIN"/>
    <property type="match status" value="1"/>
</dbReference>
<evidence type="ECO:0000313" key="2">
    <source>
        <dbReference type="EMBL" id="PKI71329.1"/>
    </source>
</evidence>
<dbReference type="PANTHER" id="PTHR31286">
    <property type="entry name" value="GLYCINE-RICH CELL WALL STRUCTURAL PROTEIN 1.8-LIKE"/>
    <property type="match status" value="1"/>
</dbReference>
<dbReference type="Proteomes" id="UP000233551">
    <property type="component" value="Unassembled WGS sequence"/>
</dbReference>
<dbReference type="InterPro" id="IPR040256">
    <property type="entry name" value="At4g02000-like"/>
</dbReference>
<sequence>MQRSPASITPHNHRGQEANHPSCTKNRYPSLPAFTLCINSVSKQIKFAAGSKSQNYYTINLPPNSRYLLQLVFMIIISYPAYTPPSSQNFRSKHSRKPLTPPIIPLKPQDTPPPAMESADLDNSLAEMFTSQISMTHKQSALDLQTNDEETQETIPLTLLIKPFGFKTPPPKAIIPRLLQAWNTKKGVSIAPKKYSDDILICLFKDKRDMKYVEKDRAWSVQGAHMMISCWDKRLSLEEIKFDSVDFWIQIRGVPPEMLSTDNIKKLTGKAGKVLQIDWKDSPSLPKCTDTVDVEQSTVGNPRRADCSREPDFLHRSDFCPLPRKNNQASKIQPIFTDTLYSGLIEEQEQIEAHFQSSPEKTPSPLKLQTKPKKKSGPARYCNTETVWTSEQGRDPAQNSSPLNIDPTGSRFFARPSQLLHGNFMDLDDATLITKKRKNDFSMEEFIQISGPYARFFNKVARTMGQAVQEDWNARRSASVEWEPSSHLHPSPTIYLNQGNSGASYKAHEMEEESIPEDIQMAEEAGLNKPPRGP</sequence>
<feature type="compositionally biased region" description="Polar residues" evidence="1">
    <location>
        <begin position="494"/>
        <end position="503"/>
    </location>
</feature>
<proteinExistence type="predicted"/>
<dbReference type="AlphaFoldDB" id="A0A2I0KS87"/>
<feature type="region of interest" description="Disordered" evidence="1">
    <location>
        <begin position="482"/>
        <end position="534"/>
    </location>
</feature>
<comment type="caution">
    <text evidence="2">The sequence shown here is derived from an EMBL/GenBank/DDBJ whole genome shotgun (WGS) entry which is preliminary data.</text>
</comment>
<reference evidence="2 3" key="1">
    <citation type="submission" date="2017-11" db="EMBL/GenBank/DDBJ databases">
        <title>De-novo sequencing of pomegranate (Punica granatum L.) genome.</title>
        <authorList>
            <person name="Akparov Z."/>
            <person name="Amiraslanov A."/>
            <person name="Hajiyeva S."/>
            <person name="Abbasov M."/>
            <person name="Kaur K."/>
            <person name="Hamwieh A."/>
            <person name="Solovyev V."/>
            <person name="Salamov A."/>
            <person name="Braich B."/>
            <person name="Kosarev P."/>
            <person name="Mahmoud A."/>
            <person name="Hajiyev E."/>
            <person name="Babayeva S."/>
            <person name="Izzatullayeva V."/>
            <person name="Mammadov A."/>
            <person name="Mammadov A."/>
            <person name="Sharifova S."/>
            <person name="Ojaghi J."/>
            <person name="Eynullazada K."/>
            <person name="Bayramov B."/>
            <person name="Abdulazimova A."/>
            <person name="Shahmuradov I."/>
        </authorList>
    </citation>
    <scope>NUCLEOTIDE SEQUENCE [LARGE SCALE GENOMIC DNA]</scope>
    <source>
        <strain evidence="3">cv. AG2017</strain>
        <tissue evidence="2">Leaf</tissue>
    </source>
</reference>
<evidence type="ECO:0000256" key="1">
    <source>
        <dbReference type="SAM" id="MobiDB-lite"/>
    </source>
</evidence>
<protein>
    <submittedName>
        <fullName evidence="2">Uncharacterized protein</fullName>
    </submittedName>
</protein>
<feature type="region of interest" description="Disordered" evidence="1">
    <location>
        <begin position="352"/>
        <end position="409"/>
    </location>
</feature>
<evidence type="ECO:0000313" key="3">
    <source>
        <dbReference type="Proteomes" id="UP000233551"/>
    </source>
</evidence>